<evidence type="ECO:0000313" key="13">
    <source>
        <dbReference type="Proteomes" id="UP000178603"/>
    </source>
</evidence>
<evidence type="ECO:0000256" key="10">
    <source>
        <dbReference type="RuleBase" id="RU365094"/>
    </source>
</evidence>
<dbReference type="PROSITE" id="PS50893">
    <property type="entry name" value="ABC_TRANSPORTER_2"/>
    <property type="match status" value="1"/>
</dbReference>
<keyword evidence="6 10" id="KW-0547">Nucleotide-binding</keyword>
<proteinExistence type="inferred from homology"/>
<dbReference type="InterPro" id="IPR015854">
    <property type="entry name" value="ABC_transpr_LolD-like"/>
</dbReference>
<dbReference type="InterPro" id="IPR003439">
    <property type="entry name" value="ABC_transporter-like_ATP-bd"/>
</dbReference>
<dbReference type="GO" id="GO:0051301">
    <property type="term" value="P:cell division"/>
    <property type="evidence" value="ECO:0007669"/>
    <property type="project" value="UniProtKB-UniRule"/>
</dbReference>
<dbReference type="SMART" id="SM00382">
    <property type="entry name" value="AAA"/>
    <property type="match status" value="1"/>
</dbReference>
<dbReference type="InterPro" id="IPR005286">
    <property type="entry name" value="Cell_div_FtsE"/>
</dbReference>
<evidence type="ECO:0000313" key="12">
    <source>
        <dbReference type="EMBL" id="OGM55395.1"/>
    </source>
</evidence>
<dbReference type="PANTHER" id="PTHR24220:SF470">
    <property type="entry name" value="CELL DIVISION ATP-BINDING PROTEIN FTSE"/>
    <property type="match status" value="1"/>
</dbReference>
<keyword evidence="7 10" id="KW-0067">ATP-binding</keyword>
<dbReference type="SUPFAM" id="SSF52540">
    <property type="entry name" value="P-loop containing nucleoside triphosphate hydrolases"/>
    <property type="match status" value="1"/>
</dbReference>
<evidence type="ECO:0000256" key="4">
    <source>
        <dbReference type="ARBA" id="ARBA00022475"/>
    </source>
</evidence>
<protein>
    <recommendedName>
        <fullName evidence="2 10">Cell division ATP-binding protein FtsE</fullName>
    </recommendedName>
</protein>
<evidence type="ECO:0000256" key="8">
    <source>
        <dbReference type="ARBA" id="ARBA00023136"/>
    </source>
</evidence>
<name>A0A1F8AVY4_9BACT</name>
<evidence type="ECO:0000256" key="7">
    <source>
        <dbReference type="ARBA" id="ARBA00022840"/>
    </source>
</evidence>
<evidence type="ECO:0000256" key="6">
    <source>
        <dbReference type="ARBA" id="ARBA00022741"/>
    </source>
</evidence>
<comment type="similarity">
    <text evidence="1 10">Belongs to the ABC transporter superfamily.</text>
</comment>
<dbReference type="GO" id="GO:0005886">
    <property type="term" value="C:plasma membrane"/>
    <property type="evidence" value="ECO:0007669"/>
    <property type="project" value="UniProtKB-SubCell"/>
</dbReference>
<dbReference type="GO" id="GO:0016887">
    <property type="term" value="F:ATP hydrolysis activity"/>
    <property type="evidence" value="ECO:0007669"/>
    <property type="project" value="InterPro"/>
</dbReference>
<dbReference type="Proteomes" id="UP000178603">
    <property type="component" value="Unassembled WGS sequence"/>
</dbReference>
<organism evidence="12 13">
    <name type="scientific">Candidatus Woesebacteria bacterium RIFCSPHIGHO2_12_FULL_41_24</name>
    <dbReference type="NCBI Taxonomy" id="1802510"/>
    <lineage>
        <taxon>Bacteria</taxon>
        <taxon>Candidatus Woeseibacteriota</taxon>
    </lineage>
</organism>
<dbReference type="CDD" id="cd03255">
    <property type="entry name" value="ABC_MJ0796_LolCDE_FtsE"/>
    <property type="match status" value="1"/>
</dbReference>
<dbReference type="Pfam" id="PF00005">
    <property type="entry name" value="ABC_tran"/>
    <property type="match status" value="1"/>
</dbReference>
<dbReference type="NCBIfam" id="TIGR02673">
    <property type="entry name" value="FtsE"/>
    <property type="match status" value="1"/>
</dbReference>
<evidence type="ECO:0000256" key="1">
    <source>
        <dbReference type="ARBA" id="ARBA00005417"/>
    </source>
</evidence>
<dbReference type="GO" id="GO:0005524">
    <property type="term" value="F:ATP binding"/>
    <property type="evidence" value="ECO:0007669"/>
    <property type="project" value="UniProtKB-UniRule"/>
</dbReference>
<gene>
    <name evidence="10" type="primary">ftsE</name>
    <name evidence="12" type="ORF">A3E44_03485</name>
</gene>
<dbReference type="PANTHER" id="PTHR24220">
    <property type="entry name" value="IMPORT ATP-BINDING PROTEIN"/>
    <property type="match status" value="1"/>
</dbReference>
<dbReference type="Gene3D" id="3.40.50.300">
    <property type="entry name" value="P-loop containing nucleotide triphosphate hydrolases"/>
    <property type="match status" value="1"/>
</dbReference>
<evidence type="ECO:0000256" key="2">
    <source>
        <dbReference type="ARBA" id="ARBA00020019"/>
    </source>
</evidence>
<evidence type="ECO:0000256" key="5">
    <source>
        <dbReference type="ARBA" id="ARBA00022618"/>
    </source>
</evidence>
<comment type="subcellular location">
    <subcellularLocation>
        <location evidence="10">Cell membrane</location>
        <topology evidence="10">Peripheral membrane protein</topology>
        <orientation evidence="10">Cytoplasmic side</orientation>
    </subcellularLocation>
</comment>
<comment type="function">
    <text evidence="10">Part of the ABC transporter FtsEX involved in cellular division.</text>
</comment>
<dbReference type="InterPro" id="IPR003593">
    <property type="entry name" value="AAA+_ATPase"/>
</dbReference>
<evidence type="ECO:0000259" key="11">
    <source>
        <dbReference type="PROSITE" id="PS50893"/>
    </source>
</evidence>
<dbReference type="FunFam" id="3.40.50.300:FF:000056">
    <property type="entry name" value="Cell division ATP-binding protein FtsE"/>
    <property type="match status" value="1"/>
</dbReference>
<dbReference type="InterPro" id="IPR027417">
    <property type="entry name" value="P-loop_NTPase"/>
</dbReference>
<dbReference type="EMBL" id="MGGW01000004">
    <property type="protein sequence ID" value="OGM55395.1"/>
    <property type="molecule type" value="Genomic_DNA"/>
</dbReference>
<dbReference type="InterPro" id="IPR017911">
    <property type="entry name" value="MacB-like_ATP-bd"/>
</dbReference>
<keyword evidence="4 10" id="KW-1003">Cell membrane</keyword>
<evidence type="ECO:0000256" key="9">
    <source>
        <dbReference type="ARBA" id="ARBA00023306"/>
    </source>
</evidence>
<evidence type="ECO:0000256" key="3">
    <source>
        <dbReference type="ARBA" id="ARBA00022448"/>
    </source>
</evidence>
<keyword evidence="5 10" id="KW-0132">Cell division</keyword>
<dbReference type="GO" id="GO:0022857">
    <property type="term" value="F:transmembrane transporter activity"/>
    <property type="evidence" value="ECO:0007669"/>
    <property type="project" value="TreeGrafter"/>
</dbReference>
<dbReference type="AlphaFoldDB" id="A0A1F8AVY4"/>
<keyword evidence="9 10" id="KW-0131">Cell cycle</keyword>
<sequence length="216" mass="24225">MVRFEKVSKRFGKIIALDEISFEVEEGEFVFLTGPSGAGKTTILNLLIGDIKASSGRVFFDGQEITKIKRKNIPYLRQKIGYVFQDFKVLHERTARENIEVALAVIGVAKRDWKKRVNEVLELVGLGDRSELFPQQLSGGEVQRVAIARALVVNPKILLADEPTGNLDWDTAQNIVDLLSNINNEGKTVMLATHHEGIVYRLKKRTIRLEKGAIAQ</sequence>
<comment type="subunit">
    <text evidence="10">Homodimer. Forms a membrane-associated complex with FtsX.</text>
</comment>
<accession>A0A1F8AVY4</accession>
<reference evidence="12 13" key="1">
    <citation type="journal article" date="2016" name="Nat. Commun.">
        <title>Thousands of microbial genomes shed light on interconnected biogeochemical processes in an aquifer system.</title>
        <authorList>
            <person name="Anantharaman K."/>
            <person name="Brown C.T."/>
            <person name="Hug L.A."/>
            <person name="Sharon I."/>
            <person name="Castelle C.J."/>
            <person name="Probst A.J."/>
            <person name="Thomas B.C."/>
            <person name="Singh A."/>
            <person name="Wilkins M.J."/>
            <person name="Karaoz U."/>
            <person name="Brodie E.L."/>
            <person name="Williams K.H."/>
            <person name="Hubbard S.S."/>
            <person name="Banfield J.F."/>
        </authorList>
    </citation>
    <scope>NUCLEOTIDE SEQUENCE [LARGE SCALE GENOMIC DNA]</scope>
</reference>
<comment type="caution">
    <text evidence="12">The sequence shown here is derived from an EMBL/GenBank/DDBJ whole genome shotgun (WGS) entry which is preliminary data.</text>
</comment>
<keyword evidence="8 10" id="KW-0472">Membrane</keyword>
<keyword evidence="3" id="KW-0813">Transport</keyword>
<feature type="domain" description="ABC transporter" evidence="11">
    <location>
        <begin position="2"/>
        <end position="216"/>
    </location>
</feature>